<evidence type="ECO:0000313" key="2">
    <source>
        <dbReference type="Proteomes" id="UP001054945"/>
    </source>
</evidence>
<accession>A0AAV4TLN7</accession>
<proteinExistence type="predicted"/>
<reference evidence="1 2" key="1">
    <citation type="submission" date="2021-06" db="EMBL/GenBank/DDBJ databases">
        <title>Caerostris extrusa draft genome.</title>
        <authorList>
            <person name="Kono N."/>
            <person name="Arakawa K."/>
        </authorList>
    </citation>
    <scope>NUCLEOTIDE SEQUENCE [LARGE SCALE GENOMIC DNA]</scope>
</reference>
<dbReference type="AlphaFoldDB" id="A0AAV4TLN7"/>
<keyword evidence="2" id="KW-1185">Reference proteome</keyword>
<organism evidence="1 2">
    <name type="scientific">Caerostris extrusa</name>
    <name type="common">Bark spider</name>
    <name type="synonym">Caerostris bankana</name>
    <dbReference type="NCBI Taxonomy" id="172846"/>
    <lineage>
        <taxon>Eukaryota</taxon>
        <taxon>Metazoa</taxon>
        <taxon>Ecdysozoa</taxon>
        <taxon>Arthropoda</taxon>
        <taxon>Chelicerata</taxon>
        <taxon>Arachnida</taxon>
        <taxon>Araneae</taxon>
        <taxon>Araneomorphae</taxon>
        <taxon>Entelegynae</taxon>
        <taxon>Araneoidea</taxon>
        <taxon>Araneidae</taxon>
        <taxon>Caerostris</taxon>
    </lineage>
</organism>
<evidence type="ECO:0000313" key="1">
    <source>
        <dbReference type="EMBL" id="GIY47280.1"/>
    </source>
</evidence>
<comment type="caution">
    <text evidence="1">The sequence shown here is derived from an EMBL/GenBank/DDBJ whole genome shotgun (WGS) entry which is preliminary data.</text>
</comment>
<sequence length="95" mass="10967">MTYIIAIHKETPQELNGTNTTTSGYLMALLHAYQWKGAIFYSHLNVKNRWIPLLVLNVPMEQSLVTSRCNLVVCFRSVVCPRQRYTVATFDVSRF</sequence>
<gene>
    <name evidence="1" type="ORF">CEXT_519631</name>
</gene>
<dbReference type="EMBL" id="BPLR01011558">
    <property type="protein sequence ID" value="GIY47280.1"/>
    <property type="molecule type" value="Genomic_DNA"/>
</dbReference>
<name>A0AAV4TLN7_CAEEX</name>
<protein>
    <submittedName>
        <fullName evidence="1">Uncharacterized protein</fullName>
    </submittedName>
</protein>
<dbReference type="Proteomes" id="UP001054945">
    <property type="component" value="Unassembled WGS sequence"/>
</dbReference>